<reference evidence="2 3" key="1">
    <citation type="submission" date="2009-11" db="EMBL/GenBank/DDBJ databases">
        <title>Annotation of Allomyces macrogynus ATCC 38327.</title>
        <authorList>
            <consortium name="The Broad Institute Genome Sequencing Platform"/>
            <person name="Russ C."/>
            <person name="Cuomo C."/>
            <person name="Burger G."/>
            <person name="Gray M.W."/>
            <person name="Holland P.W.H."/>
            <person name="King N."/>
            <person name="Lang F.B.F."/>
            <person name="Roger A.J."/>
            <person name="Ruiz-Trillo I."/>
            <person name="Young S.K."/>
            <person name="Zeng Q."/>
            <person name="Gargeya S."/>
            <person name="Fitzgerald M."/>
            <person name="Haas B."/>
            <person name="Abouelleil A."/>
            <person name="Alvarado L."/>
            <person name="Arachchi H.M."/>
            <person name="Berlin A."/>
            <person name="Chapman S.B."/>
            <person name="Gearin G."/>
            <person name="Goldberg J."/>
            <person name="Griggs A."/>
            <person name="Gujja S."/>
            <person name="Hansen M."/>
            <person name="Heiman D."/>
            <person name="Howarth C."/>
            <person name="Larimer J."/>
            <person name="Lui A."/>
            <person name="MacDonald P.J.P."/>
            <person name="McCowen C."/>
            <person name="Montmayeur A."/>
            <person name="Murphy C."/>
            <person name="Neiman D."/>
            <person name="Pearson M."/>
            <person name="Priest M."/>
            <person name="Roberts A."/>
            <person name="Saif S."/>
            <person name="Shea T."/>
            <person name="Sisk P."/>
            <person name="Stolte C."/>
            <person name="Sykes S."/>
            <person name="Wortman J."/>
            <person name="Nusbaum C."/>
            <person name="Birren B."/>
        </authorList>
    </citation>
    <scope>NUCLEOTIDE SEQUENCE [LARGE SCALE GENOMIC DNA]</scope>
    <source>
        <strain evidence="2 3">ATCC 38327</strain>
    </source>
</reference>
<dbReference type="Proteomes" id="UP000054350">
    <property type="component" value="Unassembled WGS sequence"/>
</dbReference>
<feature type="region of interest" description="Disordered" evidence="1">
    <location>
        <begin position="317"/>
        <end position="340"/>
    </location>
</feature>
<protein>
    <submittedName>
        <fullName evidence="2">Uncharacterized protein</fullName>
    </submittedName>
</protein>
<feature type="compositionally biased region" description="Pro residues" evidence="1">
    <location>
        <begin position="28"/>
        <end position="44"/>
    </location>
</feature>
<gene>
    <name evidence="2" type="ORF">AMAG_11632</name>
</gene>
<dbReference type="AlphaFoldDB" id="A0A0L0SVB1"/>
<organism evidence="2 3">
    <name type="scientific">Allomyces macrogynus (strain ATCC 38327)</name>
    <name type="common">Allomyces javanicus var. macrogynus</name>
    <dbReference type="NCBI Taxonomy" id="578462"/>
    <lineage>
        <taxon>Eukaryota</taxon>
        <taxon>Fungi</taxon>
        <taxon>Fungi incertae sedis</taxon>
        <taxon>Blastocladiomycota</taxon>
        <taxon>Blastocladiomycetes</taxon>
        <taxon>Blastocladiales</taxon>
        <taxon>Blastocladiaceae</taxon>
        <taxon>Allomyces</taxon>
    </lineage>
</organism>
<feature type="region of interest" description="Disordered" evidence="1">
    <location>
        <begin position="1"/>
        <end position="53"/>
    </location>
</feature>
<keyword evidence="3" id="KW-1185">Reference proteome</keyword>
<dbReference type="EMBL" id="GG745350">
    <property type="protein sequence ID" value="KNE66498.1"/>
    <property type="molecule type" value="Genomic_DNA"/>
</dbReference>
<feature type="compositionally biased region" description="Low complexity" evidence="1">
    <location>
        <begin position="202"/>
        <end position="224"/>
    </location>
</feature>
<accession>A0A0L0SVB1</accession>
<evidence type="ECO:0000256" key="1">
    <source>
        <dbReference type="SAM" id="MobiDB-lite"/>
    </source>
</evidence>
<evidence type="ECO:0000313" key="3">
    <source>
        <dbReference type="Proteomes" id="UP000054350"/>
    </source>
</evidence>
<feature type="compositionally biased region" description="Pro residues" evidence="1">
    <location>
        <begin position="328"/>
        <end position="340"/>
    </location>
</feature>
<reference evidence="3" key="2">
    <citation type="submission" date="2009-11" db="EMBL/GenBank/DDBJ databases">
        <title>The Genome Sequence of Allomyces macrogynus strain ATCC 38327.</title>
        <authorList>
            <consortium name="The Broad Institute Genome Sequencing Platform"/>
            <person name="Russ C."/>
            <person name="Cuomo C."/>
            <person name="Shea T."/>
            <person name="Young S.K."/>
            <person name="Zeng Q."/>
            <person name="Koehrsen M."/>
            <person name="Haas B."/>
            <person name="Borodovsky M."/>
            <person name="Guigo R."/>
            <person name="Alvarado L."/>
            <person name="Berlin A."/>
            <person name="Borenstein D."/>
            <person name="Chen Z."/>
            <person name="Engels R."/>
            <person name="Freedman E."/>
            <person name="Gellesch M."/>
            <person name="Goldberg J."/>
            <person name="Griggs A."/>
            <person name="Gujja S."/>
            <person name="Heiman D."/>
            <person name="Hepburn T."/>
            <person name="Howarth C."/>
            <person name="Jen D."/>
            <person name="Larson L."/>
            <person name="Lewis B."/>
            <person name="Mehta T."/>
            <person name="Park D."/>
            <person name="Pearson M."/>
            <person name="Roberts A."/>
            <person name="Saif S."/>
            <person name="Shenoy N."/>
            <person name="Sisk P."/>
            <person name="Stolte C."/>
            <person name="Sykes S."/>
            <person name="Walk T."/>
            <person name="White J."/>
            <person name="Yandava C."/>
            <person name="Burger G."/>
            <person name="Gray M.W."/>
            <person name="Holland P.W.H."/>
            <person name="King N."/>
            <person name="Lang F.B.F."/>
            <person name="Roger A.J."/>
            <person name="Ruiz-Trillo I."/>
            <person name="Lander E."/>
            <person name="Nusbaum C."/>
        </authorList>
    </citation>
    <scope>NUCLEOTIDE SEQUENCE [LARGE SCALE GENOMIC DNA]</scope>
    <source>
        <strain evidence="3">ATCC 38327</strain>
    </source>
</reference>
<feature type="region of interest" description="Disordered" evidence="1">
    <location>
        <begin position="201"/>
        <end position="238"/>
    </location>
</feature>
<feature type="compositionally biased region" description="Acidic residues" evidence="1">
    <location>
        <begin position="161"/>
        <end position="180"/>
    </location>
</feature>
<feature type="region of interest" description="Disordered" evidence="1">
    <location>
        <begin position="71"/>
        <end position="180"/>
    </location>
</feature>
<feature type="compositionally biased region" description="Low complexity" evidence="1">
    <location>
        <begin position="71"/>
        <end position="91"/>
    </location>
</feature>
<sequence>MSAAVNAPSLPPPQRPACPTSFTTMDAAPPPAPPPALAPLPRPPSSRRVRTTTMPDVPVAALLLLAATSASHPPSTINFPPSPPSGTSTRSLHAMVARALAAVVSPHPPSPPSSLRRGRTTARRPVAARAKRRGDPDARPASRRRRTRTVPAAAIEHSESDSDDNDDNDNDASVDGMDIDVDTDCTVPVVRVDSGTLAEWTAPGGLSAPPNSPLSASPPANLLSHTRSSAGGYPSPPTACALSPAFTAQTPARAPCSPPYSPRARHSATPAVLARAAAHGHVGKRVGPALSPEGLAAAAKRRARVRQAMTRLAQDLEGVHLVDEQESAPPPPPPGSGSQW</sequence>
<proteinExistence type="predicted"/>
<name>A0A0L0SVB1_ALLM3</name>
<dbReference type="VEuPathDB" id="FungiDB:AMAG_11632"/>
<dbReference type="OrthoDB" id="10623374at2759"/>
<evidence type="ECO:0000313" key="2">
    <source>
        <dbReference type="EMBL" id="KNE66498.1"/>
    </source>
</evidence>